<feature type="region of interest" description="Disordered" evidence="1">
    <location>
        <begin position="136"/>
        <end position="169"/>
    </location>
</feature>
<dbReference type="EMBL" id="JAXOVC010000004">
    <property type="protein sequence ID" value="KAK4503191.1"/>
    <property type="molecule type" value="Genomic_DNA"/>
</dbReference>
<accession>A0ABR0ENL3</accession>
<dbReference type="Proteomes" id="UP001305779">
    <property type="component" value="Unassembled WGS sequence"/>
</dbReference>
<protein>
    <submittedName>
        <fullName evidence="2">Uncharacterized protein</fullName>
    </submittedName>
</protein>
<keyword evidence="3" id="KW-1185">Reference proteome</keyword>
<evidence type="ECO:0000313" key="2">
    <source>
        <dbReference type="EMBL" id="KAK4503191.1"/>
    </source>
</evidence>
<evidence type="ECO:0000313" key="3">
    <source>
        <dbReference type="Proteomes" id="UP001305779"/>
    </source>
</evidence>
<organism evidence="2 3">
    <name type="scientific">Zasmidium cellare</name>
    <name type="common">Wine cellar mold</name>
    <name type="synonym">Racodium cellare</name>
    <dbReference type="NCBI Taxonomy" id="395010"/>
    <lineage>
        <taxon>Eukaryota</taxon>
        <taxon>Fungi</taxon>
        <taxon>Dikarya</taxon>
        <taxon>Ascomycota</taxon>
        <taxon>Pezizomycotina</taxon>
        <taxon>Dothideomycetes</taxon>
        <taxon>Dothideomycetidae</taxon>
        <taxon>Mycosphaerellales</taxon>
        <taxon>Mycosphaerellaceae</taxon>
        <taxon>Zasmidium</taxon>
    </lineage>
</organism>
<proteinExistence type="predicted"/>
<reference evidence="2 3" key="1">
    <citation type="journal article" date="2023" name="G3 (Bethesda)">
        <title>A chromosome-level genome assembly of Zasmidium syzygii isolated from banana leaves.</title>
        <authorList>
            <person name="van Westerhoven A.C."/>
            <person name="Mehrabi R."/>
            <person name="Talebi R."/>
            <person name="Steentjes M.B.F."/>
            <person name="Corcolon B."/>
            <person name="Chong P.A."/>
            <person name="Kema G.H.J."/>
            <person name="Seidl M.F."/>
        </authorList>
    </citation>
    <scope>NUCLEOTIDE SEQUENCE [LARGE SCALE GENOMIC DNA]</scope>
    <source>
        <strain evidence="2 3">P124</strain>
    </source>
</reference>
<sequence>MVQAQQCLTHPCPGGNYCYQGYCYPYNPAPPPPSPCFNNPYSYDCQNYCYYNPYDPYCPAPGPPYQDPCIRNPYAPQCDPCVRNPYGPYCNPCINNPYAAGCPDPFAGVGGNPLTGDNRFINNLNPFGIFGSSDASAGAGTAPPPADLGASLAAAPGDGGAPPAAAAPASRVRRAVEGLFGSGEE</sequence>
<evidence type="ECO:0000256" key="1">
    <source>
        <dbReference type="SAM" id="MobiDB-lite"/>
    </source>
</evidence>
<comment type="caution">
    <text evidence="2">The sequence shown here is derived from an EMBL/GenBank/DDBJ whole genome shotgun (WGS) entry which is preliminary data.</text>
</comment>
<name>A0ABR0ENL3_ZASCE</name>
<gene>
    <name evidence="2" type="ORF">PRZ48_006619</name>
</gene>